<dbReference type="STRING" id="286727.SAMN02982917_4230"/>
<dbReference type="PANTHER" id="PTHR39338">
    <property type="entry name" value="BLL5662 PROTEIN-RELATED"/>
    <property type="match status" value="1"/>
</dbReference>
<proteinExistence type="predicted"/>
<dbReference type="InterPro" id="IPR008912">
    <property type="entry name" value="Uncharacterised_CoxE"/>
</dbReference>
<evidence type="ECO:0000313" key="2">
    <source>
        <dbReference type="Proteomes" id="UP000192936"/>
    </source>
</evidence>
<reference evidence="1 2" key="1">
    <citation type="submission" date="2017-04" db="EMBL/GenBank/DDBJ databases">
        <authorList>
            <person name="Afonso C.L."/>
            <person name="Miller P.J."/>
            <person name="Scott M.A."/>
            <person name="Spackman E."/>
            <person name="Goraichik I."/>
            <person name="Dimitrov K.M."/>
            <person name="Suarez D.L."/>
            <person name="Swayne D.E."/>
        </authorList>
    </citation>
    <scope>NUCLEOTIDE SEQUENCE [LARGE SCALE GENOMIC DNA]</scope>
    <source>
        <strain evidence="1 2">A2P</strain>
    </source>
</reference>
<gene>
    <name evidence="1" type="ORF">SAMN02982917_4230</name>
</gene>
<dbReference type="OrthoDB" id="9764216at2"/>
<dbReference type="Pfam" id="PF05762">
    <property type="entry name" value="VWA_CoxE"/>
    <property type="match status" value="1"/>
</dbReference>
<dbReference type="Proteomes" id="UP000192936">
    <property type="component" value="Unassembled WGS sequence"/>
</dbReference>
<evidence type="ECO:0008006" key="3">
    <source>
        <dbReference type="Google" id="ProtNLM"/>
    </source>
</evidence>
<dbReference type="RefSeq" id="WP_085089150.1">
    <property type="nucleotide sequence ID" value="NZ_FXAK01000007.1"/>
</dbReference>
<dbReference type="PANTHER" id="PTHR39338:SF7">
    <property type="entry name" value="BLL6692 PROTEIN"/>
    <property type="match status" value="1"/>
</dbReference>
<dbReference type="AlphaFoldDB" id="A0A1X7GQE4"/>
<organism evidence="1 2">
    <name type="scientific">Azospirillum oryzae</name>
    <dbReference type="NCBI Taxonomy" id="286727"/>
    <lineage>
        <taxon>Bacteria</taxon>
        <taxon>Pseudomonadati</taxon>
        <taxon>Pseudomonadota</taxon>
        <taxon>Alphaproteobacteria</taxon>
        <taxon>Rhodospirillales</taxon>
        <taxon>Azospirillaceae</taxon>
        <taxon>Azospirillum</taxon>
    </lineage>
</organism>
<protein>
    <recommendedName>
        <fullName evidence="3">VWA domain-containing protein</fullName>
    </recommendedName>
</protein>
<dbReference type="EMBL" id="FXAK01000007">
    <property type="protein sequence ID" value="SMF73045.1"/>
    <property type="molecule type" value="Genomic_DNA"/>
</dbReference>
<evidence type="ECO:0000313" key="1">
    <source>
        <dbReference type="EMBL" id="SMF73045.1"/>
    </source>
</evidence>
<sequence length="396" mass="45565">MFTSFFFDLRKAGVPVSLTEYLTLMEAMKQGTASFRVEDFYYLSRACLVKDERNLDRFDRVFGATFKGLTDDTPAADEVPVADLPEEWLRKLAERFLTDEEKAQVQALGGWDKLMETLAQRLAEQKGRHQGGSKWIGTAGTSPFGAYGYNPEGVRIGQHESRHRRAVKVWDRREFRNLDDRVEIGTRNIKVALRRLRKFARSGAASELDLPGTIRATANNAGWLDLKMVPERHNTIKVLLFLDIGGSMDDHIRLVEELFSAARSEFKHLEHFYFHNCVYEGVWRDNARRHTERLSTWDVLHTYPADYKLVFVGDAAMSPYEIVYPGGSVEHWNEEAGQVWMQRLLSVYGKAVWLNPTPPQYWDYTESTRLLQRLMGGRMFPLTLEGLDGAMRELGR</sequence>
<accession>A0A1X7GQE4</accession>
<name>A0A1X7GQE4_9PROT</name>